<dbReference type="EC" id="3.5.4.31" evidence="4"/>
<dbReference type="PANTHER" id="PTHR43794:SF11">
    <property type="entry name" value="AMIDOHYDROLASE-RELATED DOMAIN-CONTAINING PROTEIN"/>
    <property type="match status" value="1"/>
</dbReference>
<comment type="similarity">
    <text evidence="4">Belongs to the metallo-dependent hydrolases superfamily. MTA/SAH deaminase family.</text>
</comment>
<dbReference type="InterPro" id="IPR032466">
    <property type="entry name" value="Metal_Hydrolase"/>
</dbReference>
<sequence length="440" mass="48169">MKKTLFQAEVIIPSADEAPLKDGGLLVQGGEVLALGQGEELKARYPEAEIVDFGKALLAPGFVNLHTHASMTIFRGLADDLPLMTWLEDYIFPVERHLDPRWVYWGAKLAVAEMLRSGVTTFVDMYLFEPQVIKVVEETGVRAALGEGLFDFPSPGYGPLEKGLGLTEELLKNFSSHPRIKIMVCPHATYTCSPPTLKAAWELAERYGALVHLHLSETKDEVALIKARYGKRPPEHLEALGLLNEQLLVAHAVQLDDHEIELFARRGVKVAHCPESNLKLGSGVAPVSALLEAGVTVGLGTDGPASNNDLDMFGEMRTAAFLQKGLTFDPTKLPARTVFKMATELGAKALGWEGLGTLRPGARADFIVLDLAAPHLTPYYDPFSLLVYSAKAGDVKHAVVEGEFVLKEGRIITFDEEEAQSEVARIAEEIRRLLDKTLPD</sequence>
<dbReference type="EC" id="3.5.4.28" evidence="4"/>
<name>A0A7V5P0A7_9BACT</name>
<dbReference type="CDD" id="cd01298">
    <property type="entry name" value="ATZ_TRZ_like"/>
    <property type="match status" value="1"/>
</dbReference>
<dbReference type="FunFam" id="3.20.20.140:FF:000014">
    <property type="entry name" value="5-methylthioadenosine/S-adenosylhomocysteine deaminase"/>
    <property type="match status" value="1"/>
</dbReference>
<evidence type="ECO:0000256" key="4">
    <source>
        <dbReference type="HAMAP-Rule" id="MF_01281"/>
    </source>
</evidence>
<comment type="catalytic activity">
    <reaction evidence="4">
        <text>S-adenosyl-L-homocysteine + H2O + H(+) = S-inosyl-L-homocysteine + NH4(+)</text>
        <dbReference type="Rhea" id="RHEA:20716"/>
        <dbReference type="ChEBI" id="CHEBI:15377"/>
        <dbReference type="ChEBI" id="CHEBI:15378"/>
        <dbReference type="ChEBI" id="CHEBI:28938"/>
        <dbReference type="ChEBI" id="CHEBI:57856"/>
        <dbReference type="ChEBI" id="CHEBI:57985"/>
        <dbReference type="EC" id="3.5.4.28"/>
    </reaction>
</comment>
<dbReference type="Gene3D" id="2.30.40.10">
    <property type="entry name" value="Urease, subunit C, domain 1"/>
    <property type="match status" value="1"/>
</dbReference>
<keyword evidence="3 4" id="KW-0862">Zinc</keyword>
<gene>
    <name evidence="4" type="primary">mtaD</name>
    <name evidence="7" type="ORF">ENJ96_06700</name>
</gene>
<dbReference type="SUPFAM" id="SSF51338">
    <property type="entry name" value="Composite domain of metallo-dependent hydrolases"/>
    <property type="match status" value="2"/>
</dbReference>
<dbReference type="Proteomes" id="UP000886101">
    <property type="component" value="Unassembled WGS sequence"/>
</dbReference>
<comment type="function">
    <text evidence="4">Catalyzes the deamination of 5-methylthioadenosine and S-adenosyl-L-homocysteine into 5-methylthioinosine and S-inosyl-L-homocysteine, respectively. Is also able to deaminate adenosine.</text>
</comment>
<comment type="caution">
    <text evidence="4">Lacks conserved residue(s) required for the propagation of feature annotation.</text>
</comment>
<dbReference type="InterPro" id="IPR011059">
    <property type="entry name" value="Metal-dep_hydrolase_composite"/>
</dbReference>
<comment type="catalytic activity">
    <reaction evidence="4">
        <text>S-methyl-5'-thioadenosine + H2O + H(+) = S-methyl-5'-thioinosine + NH4(+)</text>
        <dbReference type="Rhea" id="RHEA:25025"/>
        <dbReference type="ChEBI" id="CHEBI:15377"/>
        <dbReference type="ChEBI" id="CHEBI:15378"/>
        <dbReference type="ChEBI" id="CHEBI:17509"/>
        <dbReference type="ChEBI" id="CHEBI:28938"/>
        <dbReference type="ChEBI" id="CHEBI:48595"/>
        <dbReference type="EC" id="3.5.4.31"/>
    </reaction>
</comment>
<feature type="binding site" evidence="4">
    <location>
        <position position="302"/>
    </location>
    <ligand>
        <name>substrate</name>
    </ligand>
</feature>
<evidence type="ECO:0000256" key="2">
    <source>
        <dbReference type="ARBA" id="ARBA00022801"/>
    </source>
</evidence>
<comment type="caution">
    <text evidence="7">The sequence shown here is derived from an EMBL/GenBank/DDBJ whole genome shotgun (WGS) entry which is preliminary data.</text>
</comment>
<dbReference type="AlphaFoldDB" id="A0A7V5P0A7"/>
<dbReference type="Pfam" id="PF01979">
    <property type="entry name" value="Amidohydro_1"/>
    <property type="match status" value="1"/>
</dbReference>
<organism evidence="7">
    <name type="scientific">Thermodesulfatator atlanticus</name>
    <dbReference type="NCBI Taxonomy" id="501497"/>
    <lineage>
        <taxon>Bacteria</taxon>
        <taxon>Pseudomonadati</taxon>
        <taxon>Thermodesulfobacteriota</taxon>
        <taxon>Thermodesulfobacteria</taxon>
        <taxon>Thermodesulfobacteriales</taxon>
        <taxon>Thermodesulfatatoraceae</taxon>
        <taxon>Thermodesulfatator</taxon>
    </lineage>
</organism>
<evidence type="ECO:0000256" key="1">
    <source>
        <dbReference type="ARBA" id="ARBA00022723"/>
    </source>
</evidence>
<dbReference type="InterPro" id="IPR054418">
    <property type="entry name" value="MQNX/HUTI_composite_N"/>
</dbReference>
<reference evidence="7" key="1">
    <citation type="journal article" date="2020" name="mSystems">
        <title>Genome- and Community-Level Interaction Insights into Carbon Utilization and Element Cycling Functions of Hydrothermarchaeota in Hydrothermal Sediment.</title>
        <authorList>
            <person name="Zhou Z."/>
            <person name="Liu Y."/>
            <person name="Xu W."/>
            <person name="Pan J."/>
            <person name="Luo Z.H."/>
            <person name="Li M."/>
        </authorList>
    </citation>
    <scope>NUCLEOTIDE SEQUENCE [LARGE SCALE GENOMIC DNA]</scope>
    <source>
        <strain evidence="7">HyVt-533</strain>
    </source>
</reference>
<dbReference type="SUPFAM" id="SSF51556">
    <property type="entry name" value="Metallo-dependent hydrolases"/>
    <property type="match status" value="1"/>
</dbReference>
<protein>
    <recommendedName>
        <fullName evidence="4">5-methylthioadenosine/S-adenosylhomocysteine deaminase</fullName>
        <shortName evidence="4">MTA/SAH deaminase</shortName>
        <ecNumber evidence="4">3.5.4.28</ecNumber>
        <ecNumber evidence="4">3.5.4.31</ecNumber>
    </recommendedName>
</protein>
<dbReference type="Gene3D" id="3.20.20.140">
    <property type="entry name" value="Metal-dependent hydrolases"/>
    <property type="match status" value="1"/>
</dbReference>
<evidence type="ECO:0000256" key="3">
    <source>
        <dbReference type="ARBA" id="ARBA00022833"/>
    </source>
</evidence>
<accession>A0A7V5P0A7</accession>
<dbReference type="GO" id="GO:0050270">
    <property type="term" value="F:S-adenosylhomocysteine deaminase activity"/>
    <property type="evidence" value="ECO:0007669"/>
    <property type="project" value="UniProtKB-UniRule"/>
</dbReference>
<feature type="binding site" evidence="4">
    <location>
        <position position="187"/>
    </location>
    <ligand>
        <name>substrate</name>
    </ligand>
</feature>
<evidence type="ECO:0000259" key="6">
    <source>
        <dbReference type="Pfam" id="PF22039"/>
    </source>
</evidence>
<comment type="cofactor">
    <cofactor evidence="4">
        <name>Zn(2+)</name>
        <dbReference type="ChEBI" id="CHEBI:29105"/>
    </cofactor>
    <text evidence="4">Binds 1 zinc ion per subunit.</text>
</comment>
<feature type="binding site" evidence="4">
    <location>
        <position position="302"/>
    </location>
    <ligand>
        <name>Zn(2+)</name>
        <dbReference type="ChEBI" id="CHEBI:29105"/>
    </ligand>
</feature>
<dbReference type="InterPro" id="IPR050287">
    <property type="entry name" value="MTA/SAH_deaminase"/>
</dbReference>
<feature type="binding site" evidence="4">
    <location>
        <position position="95"/>
    </location>
    <ligand>
        <name>substrate</name>
    </ligand>
</feature>
<keyword evidence="1 4" id="KW-0479">Metal-binding</keyword>
<dbReference type="GO" id="GO:0046872">
    <property type="term" value="F:metal ion binding"/>
    <property type="evidence" value="ECO:0007669"/>
    <property type="project" value="UniProtKB-KW"/>
</dbReference>
<dbReference type="HAMAP" id="MF_01281">
    <property type="entry name" value="MTA_SAH_deamin"/>
    <property type="match status" value="1"/>
</dbReference>
<keyword evidence="2 4" id="KW-0378">Hydrolase</keyword>
<dbReference type="InterPro" id="IPR023512">
    <property type="entry name" value="Deaminase_MtaD/DadD"/>
</dbReference>
<feature type="binding site" evidence="4">
    <location>
        <position position="68"/>
    </location>
    <ligand>
        <name>Zn(2+)</name>
        <dbReference type="ChEBI" id="CHEBI:29105"/>
    </ligand>
</feature>
<evidence type="ECO:0000259" key="5">
    <source>
        <dbReference type="Pfam" id="PF01979"/>
    </source>
</evidence>
<feature type="domain" description="Amidohydrolase-related" evidence="5">
    <location>
        <begin position="58"/>
        <end position="405"/>
    </location>
</feature>
<dbReference type="Pfam" id="PF22039">
    <property type="entry name" value="HUTI_composite_bact"/>
    <property type="match status" value="1"/>
</dbReference>
<dbReference type="GO" id="GO:0090614">
    <property type="term" value="F:5'-methylthioadenosine deaminase activity"/>
    <property type="evidence" value="ECO:0007669"/>
    <property type="project" value="UniProtKB-UniRule"/>
</dbReference>
<dbReference type="EMBL" id="DROK01000194">
    <property type="protein sequence ID" value="HHI97524.1"/>
    <property type="molecule type" value="Genomic_DNA"/>
</dbReference>
<proteinExistence type="inferred from homology"/>
<feature type="binding site" evidence="4">
    <location>
        <position position="217"/>
    </location>
    <ligand>
        <name>substrate</name>
    </ligand>
</feature>
<evidence type="ECO:0000313" key="7">
    <source>
        <dbReference type="EMBL" id="HHI97524.1"/>
    </source>
</evidence>
<feature type="domain" description="Aminodeoxyfutalosine deaminase/Imidazolonepropionase-like composite" evidence="6">
    <location>
        <begin position="23"/>
        <end position="48"/>
    </location>
</feature>
<dbReference type="InterPro" id="IPR006680">
    <property type="entry name" value="Amidohydro-rel"/>
</dbReference>
<feature type="binding site" evidence="4">
    <location>
        <position position="214"/>
    </location>
    <ligand>
        <name>Zn(2+)</name>
        <dbReference type="ChEBI" id="CHEBI:29105"/>
    </ligand>
</feature>
<feature type="binding site" evidence="4">
    <location>
        <position position="66"/>
    </location>
    <ligand>
        <name>Zn(2+)</name>
        <dbReference type="ChEBI" id="CHEBI:29105"/>
    </ligand>
</feature>
<dbReference type="PANTHER" id="PTHR43794">
    <property type="entry name" value="AMINOHYDROLASE SSNA-RELATED"/>
    <property type="match status" value="1"/>
</dbReference>